<dbReference type="EMBL" id="MNCJ02000319">
    <property type="protein sequence ID" value="KAF5811475.1"/>
    <property type="molecule type" value="Genomic_DNA"/>
</dbReference>
<gene>
    <name evidence="2" type="ORF">HannXRQ_Chr01g0008331</name>
    <name evidence="1" type="ORF">HanXRQr2_Chr04g0181801</name>
</gene>
<organism evidence="2 3">
    <name type="scientific">Helianthus annuus</name>
    <name type="common">Common sunflower</name>
    <dbReference type="NCBI Taxonomy" id="4232"/>
    <lineage>
        <taxon>Eukaryota</taxon>
        <taxon>Viridiplantae</taxon>
        <taxon>Streptophyta</taxon>
        <taxon>Embryophyta</taxon>
        <taxon>Tracheophyta</taxon>
        <taxon>Spermatophyta</taxon>
        <taxon>Magnoliopsida</taxon>
        <taxon>eudicotyledons</taxon>
        <taxon>Gunneridae</taxon>
        <taxon>Pentapetalae</taxon>
        <taxon>asterids</taxon>
        <taxon>campanulids</taxon>
        <taxon>Asterales</taxon>
        <taxon>Asteraceae</taxon>
        <taxon>Asteroideae</taxon>
        <taxon>Heliantheae alliance</taxon>
        <taxon>Heliantheae</taxon>
        <taxon>Helianthus</taxon>
    </lineage>
</organism>
<evidence type="ECO:0000313" key="2">
    <source>
        <dbReference type="EMBL" id="OTG36506.1"/>
    </source>
</evidence>
<sequence>MGFPGTIGTQWELAWRRIVVGQGLLQDYVKLETFGTYVTTLNLCFRLQLKLICFGTPIVLVKLL</sequence>
<dbReference type="EMBL" id="CM007890">
    <property type="protein sequence ID" value="OTG36506.1"/>
    <property type="molecule type" value="Genomic_DNA"/>
</dbReference>
<dbReference type="InParanoid" id="A0A251VN45"/>
<dbReference type="Gramene" id="mRNA:HanXRQr2_Chr04g0181801">
    <property type="protein sequence ID" value="mRNA:HanXRQr2_Chr04g0181801"/>
    <property type="gene ID" value="HanXRQr2_Chr04g0181801"/>
</dbReference>
<reference evidence="1" key="3">
    <citation type="submission" date="2020-06" db="EMBL/GenBank/DDBJ databases">
        <title>Helianthus annuus Genome sequencing and assembly Release 2.</title>
        <authorList>
            <person name="Gouzy J."/>
            <person name="Langlade N."/>
            <person name="Munos S."/>
        </authorList>
    </citation>
    <scope>NUCLEOTIDE SEQUENCE</scope>
    <source>
        <tissue evidence="1">Leaves</tissue>
    </source>
</reference>
<dbReference type="AlphaFoldDB" id="A0A251VN45"/>
<evidence type="ECO:0000313" key="3">
    <source>
        <dbReference type="Proteomes" id="UP000215914"/>
    </source>
</evidence>
<proteinExistence type="predicted"/>
<name>A0A251VN45_HELAN</name>
<reference evidence="1 3" key="1">
    <citation type="journal article" date="2017" name="Nature">
        <title>The sunflower genome provides insights into oil metabolism, flowering and Asterid evolution.</title>
        <authorList>
            <person name="Badouin H."/>
            <person name="Gouzy J."/>
            <person name="Grassa C.J."/>
            <person name="Murat F."/>
            <person name="Staton S.E."/>
            <person name="Cottret L."/>
            <person name="Lelandais-Briere C."/>
            <person name="Owens G.L."/>
            <person name="Carrere S."/>
            <person name="Mayjonade B."/>
            <person name="Legrand L."/>
            <person name="Gill N."/>
            <person name="Kane N.C."/>
            <person name="Bowers J.E."/>
            <person name="Hubner S."/>
            <person name="Bellec A."/>
            <person name="Berard A."/>
            <person name="Berges H."/>
            <person name="Blanchet N."/>
            <person name="Boniface M.C."/>
            <person name="Brunel D."/>
            <person name="Catrice O."/>
            <person name="Chaidir N."/>
            <person name="Claudel C."/>
            <person name="Donnadieu C."/>
            <person name="Faraut T."/>
            <person name="Fievet G."/>
            <person name="Helmstetter N."/>
            <person name="King M."/>
            <person name="Knapp S.J."/>
            <person name="Lai Z."/>
            <person name="Le Paslier M.C."/>
            <person name="Lippi Y."/>
            <person name="Lorenzon L."/>
            <person name="Mandel J.R."/>
            <person name="Marage G."/>
            <person name="Marchand G."/>
            <person name="Marquand E."/>
            <person name="Bret-Mestries E."/>
            <person name="Morien E."/>
            <person name="Nambeesan S."/>
            <person name="Nguyen T."/>
            <person name="Pegot-Espagnet P."/>
            <person name="Pouilly N."/>
            <person name="Raftis F."/>
            <person name="Sallet E."/>
            <person name="Schiex T."/>
            <person name="Thomas J."/>
            <person name="Vandecasteele C."/>
            <person name="Vares D."/>
            <person name="Vear F."/>
            <person name="Vautrin S."/>
            <person name="Crespi M."/>
            <person name="Mangin B."/>
            <person name="Burke J.M."/>
            <person name="Salse J."/>
            <person name="Munos S."/>
            <person name="Vincourt P."/>
            <person name="Rieseberg L.H."/>
            <person name="Langlade N.B."/>
        </authorList>
    </citation>
    <scope>NUCLEOTIDE SEQUENCE [LARGE SCALE GENOMIC DNA]</scope>
    <source>
        <strain evidence="3">cv. SF193</strain>
        <tissue evidence="1">Leaves</tissue>
    </source>
</reference>
<accession>A0A251VN45</accession>
<protein>
    <submittedName>
        <fullName evidence="2">Uncharacterized protein</fullName>
    </submittedName>
</protein>
<keyword evidence="3" id="KW-1185">Reference proteome</keyword>
<reference evidence="2" key="2">
    <citation type="submission" date="2017-02" db="EMBL/GenBank/DDBJ databases">
        <title>Sunflower complete genome.</title>
        <authorList>
            <person name="Langlade N."/>
            <person name="Munos S."/>
        </authorList>
    </citation>
    <scope>NUCLEOTIDE SEQUENCE [LARGE SCALE GENOMIC DNA]</scope>
    <source>
        <tissue evidence="2">Leaves</tissue>
    </source>
</reference>
<evidence type="ECO:0000313" key="1">
    <source>
        <dbReference type="EMBL" id="KAF5811475.1"/>
    </source>
</evidence>
<dbReference type="Proteomes" id="UP000215914">
    <property type="component" value="Chromosome 1"/>
</dbReference>